<organism evidence="1 2">
    <name type="scientific">Pseudomonas savastanoi pv. nerii</name>
    <dbReference type="NCBI Taxonomy" id="360921"/>
    <lineage>
        <taxon>Bacteria</taxon>
        <taxon>Pseudomonadati</taxon>
        <taxon>Pseudomonadota</taxon>
        <taxon>Gammaproteobacteria</taxon>
        <taxon>Pseudomonadales</taxon>
        <taxon>Pseudomonadaceae</taxon>
        <taxon>Pseudomonas</taxon>
    </lineage>
</organism>
<proteinExistence type="predicted"/>
<comment type="caution">
    <text evidence="1">The sequence shown here is derived from an EMBL/GenBank/DDBJ whole genome shotgun (WGS) entry which is preliminary data.</text>
</comment>
<accession>A0AB73R002</accession>
<dbReference type="Proteomes" id="UP000216306">
    <property type="component" value="Unassembled WGS sequence"/>
</dbReference>
<evidence type="ECO:0000313" key="1">
    <source>
        <dbReference type="EMBL" id="PAB24629.1"/>
    </source>
</evidence>
<evidence type="ECO:0000313" key="2">
    <source>
        <dbReference type="Proteomes" id="UP000216306"/>
    </source>
</evidence>
<name>A0AB73R002_PSESS</name>
<gene>
    <name evidence="1" type="ORF">CC205_27470</name>
</gene>
<dbReference type="AlphaFoldDB" id="A0AB73R002"/>
<sequence length="114" mass="12597">MQVLGEPDQETGNQSWLRVQNGGPLKKPVVLFDYSITKVAIGGAVPDQDYQGQHLIFHSMLVRGALSCGGTARLVFHRPQILAIKNVKTSIDAANYFQRLASVSHLSILRNKIR</sequence>
<dbReference type="EMBL" id="NIAY01000209">
    <property type="protein sequence ID" value="PAB24629.1"/>
    <property type="molecule type" value="Genomic_DNA"/>
</dbReference>
<reference evidence="1 2" key="1">
    <citation type="submission" date="2017-05" db="EMBL/GenBank/DDBJ databases">
        <title>Comparative genomic of Pseudomonas savastanoi pathovars.</title>
        <authorList>
            <person name="Pintado A."/>
            <person name="Moreno-Perez A."/>
            <person name="Caballo-Ponce E."/>
            <person name="Murillo J."/>
            <person name="Bardaji L."/>
            <person name="Cerboneschi M."/>
            <person name="Rodriguez-Palenzuela P."/>
            <person name="Ramos C."/>
            <person name="Tegli S."/>
        </authorList>
    </citation>
    <scope>NUCLEOTIDE SEQUENCE [LARGE SCALE GENOMIC DNA]</scope>
    <source>
        <strain evidence="1 2">ESC 23</strain>
    </source>
</reference>
<protein>
    <submittedName>
        <fullName evidence="1">Uncharacterized protein</fullName>
    </submittedName>
</protein>